<keyword evidence="3" id="KW-1185">Reference proteome</keyword>
<dbReference type="AlphaFoldDB" id="A0A4P6K0Q3"/>
<dbReference type="Gene3D" id="1.10.10.1320">
    <property type="entry name" value="Anti-sigma factor, zinc-finger domain"/>
    <property type="match status" value="1"/>
</dbReference>
<dbReference type="InterPro" id="IPR041916">
    <property type="entry name" value="Anti_sigma_zinc_sf"/>
</dbReference>
<protein>
    <recommendedName>
        <fullName evidence="4">Zf-HC2 domain-containing protein</fullName>
    </recommendedName>
</protein>
<proteinExistence type="predicted"/>
<dbReference type="OrthoDB" id="146671at2"/>
<organism evidence="2 3">
    <name type="scientific">Ktedonosporobacter rubrisoli</name>
    <dbReference type="NCBI Taxonomy" id="2509675"/>
    <lineage>
        <taxon>Bacteria</taxon>
        <taxon>Bacillati</taxon>
        <taxon>Chloroflexota</taxon>
        <taxon>Ktedonobacteria</taxon>
        <taxon>Ktedonobacterales</taxon>
        <taxon>Ktedonosporobacteraceae</taxon>
        <taxon>Ktedonosporobacter</taxon>
    </lineage>
</organism>
<evidence type="ECO:0000256" key="1">
    <source>
        <dbReference type="SAM" id="Phobius"/>
    </source>
</evidence>
<keyword evidence="1" id="KW-0812">Transmembrane</keyword>
<dbReference type="RefSeq" id="WP_129892433.1">
    <property type="nucleotide sequence ID" value="NZ_CP035758.1"/>
</dbReference>
<dbReference type="Proteomes" id="UP000290365">
    <property type="component" value="Chromosome"/>
</dbReference>
<reference evidence="2 3" key="1">
    <citation type="submission" date="2019-01" db="EMBL/GenBank/DDBJ databases">
        <title>Ktedonosporobacter rubrisoli SCAWS-G2.</title>
        <authorList>
            <person name="Huang Y."/>
            <person name="Yan B."/>
        </authorList>
    </citation>
    <scope>NUCLEOTIDE SEQUENCE [LARGE SCALE GENOMIC DNA]</scope>
    <source>
        <strain evidence="2 3">SCAWS-G2</strain>
    </source>
</reference>
<name>A0A4P6K0Q3_KTERU</name>
<keyword evidence="1" id="KW-0472">Membrane</keyword>
<accession>A0A4P6K0Q3</accession>
<dbReference type="KEGG" id="kbs:EPA93_37520"/>
<evidence type="ECO:0000313" key="3">
    <source>
        <dbReference type="Proteomes" id="UP000290365"/>
    </source>
</evidence>
<feature type="transmembrane region" description="Helical" evidence="1">
    <location>
        <begin position="105"/>
        <end position="126"/>
    </location>
</feature>
<evidence type="ECO:0008006" key="4">
    <source>
        <dbReference type="Google" id="ProtNLM"/>
    </source>
</evidence>
<sequence>MNNTDLPPLPPKGTLGAEVCANVRIYLAVWEDLSPEQKQAANEHVELCTDCAREYAQMRKITRMVASIETSSPSAHVDRAVMEAIKARSGRPQRSRRASPAGKRIAFPLAGLVAAAVLLFALLSLFSGPLGLPFGGIFPGGGQQAFALPAKLSWSGYVLHYTQTKMSSDGKAMHINSYHELATGNMHVETKMDNDLDVVLVANPHEALGMDKMHHVAQWDAQAWSPDDSMFNLQDLRSDLQSKRAVYLGTANFQNQEVYRIRVENGLVLLLNKQYQPVNVLEGSGKPMYDTVNLMPSSQVPDATWDMKVPANYTMGKLPAKP</sequence>
<evidence type="ECO:0000313" key="2">
    <source>
        <dbReference type="EMBL" id="QBD81372.1"/>
    </source>
</evidence>
<gene>
    <name evidence="2" type="ORF">EPA93_37520</name>
</gene>
<dbReference type="EMBL" id="CP035758">
    <property type="protein sequence ID" value="QBD81372.1"/>
    <property type="molecule type" value="Genomic_DNA"/>
</dbReference>
<keyword evidence="1" id="KW-1133">Transmembrane helix</keyword>